<feature type="binding site" evidence="13">
    <location>
        <position position="64"/>
    </location>
    <ligand>
        <name>Zn(2+)</name>
        <dbReference type="ChEBI" id="CHEBI:29105"/>
        <label>1</label>
    </ligand>
</feature>
<comment type="cofactor">
    <cofactor evidence="13">
        <name>Mg(2+)</name>
        <dbReference type="ChEBI" id="CHEBI:18420"/>
    </cofactor>
</comment>
<gene>
    <name evidence="13" type="primary">rpo1N</name>
    <name evidence="13" type="synonym">rpoA1</name>
    <name evidence="18" type="ORF">BXU00_00665</name>
</gene>
<sequence>MTEITTKKIGGIIYSIASPDLIRKISAVKIIVPELYDEDGAPVRGGLMDPRMGVIEPGQVCETCGKPAGRCPGHFGYIELARPVIHILYVSTIKDLLSAVCHNCGRVKLTEEEIKKIKSRIDKLRKQKRWSRLSKFVKKYVYSRAKKRSTCPHCNYTNPKIEFNKPYYFFIEEGGLKRKMYPLEIRSILEKIPDGDLYVLGFHPTYSRPEWLILTVLPVPPVTVRPSIVLESGERAEDDLTHKLVDIVRTNQRLKEVITTGAPQVVVEQLYDLLQYHVSTYFYNNVAGLPKAIHRSGKPIKSIVERLIGKEGIIRYNLLGKRLNNSGRAVISPDTKIRMNEIGVPYEVAKVLTVPERVTEYNIEWLRKLVLNGPDKYPGANYVENTEGKRLAITNDNKETVASLLKPGWIVERHLMDGDIVIFGRYPSLHRMSWFGHYVRVLPGKTFRIHPGVCTPYNADFDGDEMNIYVPQTEESRAEAILLMELSNHMITPRYGELIMGGIQEVVTGIYLLTQDDTKIPINQAVDIVYKSNADEEGLERLEDFINRAKSEGRDYLTGKEVFSVFLPKDLSLTIKDVKIVNGELKEGVISSEMIKSEKGKLFLYIYNYYGKEKALKVIERIFLLGICYQYLHGITCGIGDFDIPKEAKEEIDRIIEEAKKEIDVLYEKYKKGELEGVVGRSLRDVYVDLSQKKIADALTAAGSLLIKKYIRKDTGTYIMAYTGARGKLTDVYQILGFLGQQAFRGGLVEFGYSGRNLSIFKKGYDHPIVKGWVTSNFSKGLKPWEMFFHAIPGRDALMDVAIRTSKSGYLYRRLSHSIYELIAFDDLTVRDSKGRIIQFIYGGDGMFPQKTESGTLDLEFIVNEVLKGLSDKKDKDGSSKKTKRTGRRKK</sequence>
<dbReference type="FunFam" id="2.40.40.20:FF:000019">
    <property type="entry name" value="DNA-directed RNA polymerase II subunit RPB1"/>
    <property type="match status" value="1"/>
</dbReference>
<evidence type="ECO:0000256" key="8">
    <source>
        <dbReference type="ARBA" id="ARBA00022842"/>
    </source>
</evidence>
<evidence type="ECO:0000313" key="18">
    <source>
        <dbReference type="EMBL" id="RIB35603.1"/>
    </source>
</evidence>
<evidence type="ECO:0000256" key="11">
    <source>
        <dbReference type="ARBA" id="ARBA00048552"/>
    </source>
</evidence>
<evidence type="ECO:0000256" key="12">
    <source>
        <dbReference type="ARBA" id="ARBA00053389"/>
    </source>
</evidence>
<comment type="similarity">
    <text evidence="1 13 14">Belongs to the RNA polymerase beta' chain family.</text>
</comment>
<keyword evidence="4 13" id="KW-0808">Transferase</keyword>
<dbReference type="GO" id="GO:0006351">
    <property type="term" value="P:DNA-templated transcription"/>
    <property type="evidence" value="ECO:0007669"/>
    <property type="project" value="UniProtKB-UniRule"/>
</dbReference>
<keyword evidence="10 13" id="KW-0804">Transcription</keyword>
<evidence type="ECO:0000256" key="7">
    <source>
        <dbReference type="ARBA" id="ARBA00022833"/>
    </source>
</evidence>
<dbReference type="AlphaFoldDB" id="A0A397WRB0"/>
<dbReference type="InterPro" id="IPR044893">
    <property type="entry name" value="RNA_pol_Rpb1_clamp_domain"/>
</dbReference>
<dbReference type="InterPro" id="IPR007081">
    <property type="entry name" value="RNA_pol_Rpb1_5"/>
</dbReference>
<feature type="compositionally biased region" description="Basic and acidic residues" evidence="16">
    <location>
        <begin position="871"/>
        <end position="880"/>
    </location>
</feature>
<evidence type="ECO:0000256" key="4">
    <source>
        <dbReference type="ARBA" id="ARBA00022679"/>
    </source>
</evidence>
<dbReference type="InterPro" id="IPR007080">
    <property type="entry name" value="RNA_pol_Rpb1_1"/>
</dbReference>
<accession>A0A397WRB0</accession>
<feature type="domain" description="RNA polymerase N-terminal" evidence="17">
    <location>
        <begin position="210"/>
        <end position="514"/>
    </location>
</feature>
<dbReference type="GO" id="GO:0000287">
    <property type="term" value="F:magnesium ion binding"/>
    <property type="evidence" value="ECO:0007669"/>
    <property type="project" value="UniProtKB-UniRule"/>
</dbReference>
<evidence type="ECO:0000256" key="1">
    <source>
        <dbReference type="ARBA" id="ARBA00006460"/>
    </source>
</evidence>
<dbReference type="Pfam" id="PF04983">
    <property type="entry name" value="RNA_pol_Rpb1_3"/>
    <property type="match status" value="1"/>
</dbReference>
<dbReference type="Pfam" id="PF00623">
    <property type="entry name" value="RNA_pol_Rpb1_2"/>
    <property type="match status" value="1"/>
</dbReference>
<dbReference type="GO" id="GO:0000428">
    <property type="term" value="C:DNA-directed RNA polymerase complex"/>
    <property type="evidence" value="ECO:0007669"/>
    <property type="project" value="UniProtKB-KW"/>
</dbReference>
<feature type="binding site" evidence="13">
    <location>
        <position position="71"/>
    </location>
    <ligand>
        <name>Zn(2+)</name>
        <dbReference type="ChEBI" id="CHEBI:29105"/>
        <label>1</label>
    </ligand>
</feature>
<evidence type="ECO:0000256" key="15">
    <source>
        <dbReference type="SAM" id="Coils"/>
    </source>
</evidence>
<dbReference type="GO" id="GO:0003899">
    <property type="term" value="F:DNA-directed RNA polymerase activity"/>
    <property type="evidence" value="ECO:0007669"/>
    <property type="project" value="UniProtKB-UniRule"/>
</dbReference>
<dbReference type="InterPro" id="IPR006592">
    <property type="entry name" value="RNA_pol_N"/>
</dbReference>
<evidence type="ECO:0000256" key="5">
    <source>
        <dbReference type="ARBA" id="ARBA00022695"/>
    </source>
</evidence>
<comment type="cofactor">
    <cofactor evidence="13">
        <name>Zn(2+)</name>
        <dbReference type="ChEBI" id="CHEBI:29105"/>
    </cofactor>
    <text evidence="13">Binds at least 2 Zn(2+) per subunit.</text>
</comment>
<evidence type="ECO:0000313" key="19">
    <source>
        <dbReference type="Proteomes" id="UP000266622"/>
    </source>
</evidence>
<evidence type="ECO:0000256" key="13">
    <source>
        <dbReference type="HAMAP-Rule" id="MF_00863"/>
    </source>
</evidence>
<feature type="binding site" evidence="13">
    <location>
        <position position="74"/>
    </location>
    <ligand>
        <name>Zn(2+)</name>
        <dbReference type="ChEBI" id="CHEBI:29105"/>
        <label>1</label>
    </ligand>
</feature>
<evidence type="ECO:0000256" key="16">
    <source>
        <dbReference type="SAM" id="MobiDB-lite"/>
    </source>
</evidence>
<feature type="binding site" evidence="13">
    <location>
        <position position="151"/>
    </location>
    <ligand>
        <name>Zn(2+)</name>
        <dbReference type="ChEBI" id="CHEBI:29105"/>
        <label>2</label>
    </ligand>
</feature>
<dbReference type="EC" id="2.7.7.6" evidence="13"/>
<feature type="compositionally biased region" description="Basic residues" evidence="16">
    <location>
        <begin position="881"/>
        <end position="891"/>
    </location>
</feature>
<dbReference type="Pfam" id="PF04997">
    <property type="entry name" value="RNA_pol_Rpb1_1"/>
    <property type="match status" value="1"/>
</dbReference>
<dbReference type="Gene3D" id="2.40.40.20">
    <property type="match status" value="1"/>
</dbReference>
<dbReference type="NCBIfam" id="TIGR02390">
    <property type="entry name" value="RNA_pol_rpoA1"/>
    <property type="match status" value="1"/>
</dbReference>
<feature type="coiled-coil region" evidence="15">
    <location>
        <begin position="649"/>
        <end position="676"/>
    </location>
</feature>
<dbReference type="InterPro" id="IPR038120">
    <property type="entry name" value="Rpb1_funnel_sf"/>
</dbReference>
<dbReference type="Proteomes" id="UP000266622">
    <property type="component" value="Unassembled WGS sequence"/>
</dbReference>
<feature type="binding site" evidence="13">
    <location>
        <position position="462"/>
    </location>
    <ligand>
        <name>Mg(2+)</name>
        <dbReference type="ChEBI" id="CHEBI:18420"/>
    </ligand>
</feature>
<keyword evidence="15" id="KW-0175">Coiled coil</keyword>
<organism evidence="18 19">
    <name type="scientific">Candidatus Nanoclepta minutus</name>
    <dbReference type="NCBI Taxonomy" id="1940235"/>
    <lineage>
        <taxon>Archaea</taxon>
        <taxon>Nanobdellota</taxon>
        <taxon>Candidatus Nanoclepta</taxon>
    </lineage>
</organism>
<dbReference type="PANTHER" id="PTHR19376">
    <property type="entry name" value="DNA-DIRECTED RNA POLYMERASE"/>
    <property type="match status" value="1"/>
</dbReference>
<feature type="binding site" evidence="13">
    <location>
        <position position="464"/>
    </location>
    <ligand>
        <name>Mg(2+)</name>
        <dbReference type="ChEBI" id="CHEBI:18420"/>
    </ligand>
</feature>
<comment type="subunit">
    <text evidence="13">Part of the RNA polymerase complex.</text>
</comment>
<dbReference type="GO" id="GO:0008270">
    <property type="term" value="F:zinc ion binding"/>
    <property type="evidence" value="ECO:0007669"/>
    <property type="project" value="UniProtKB-UniRule"/>
</dbReference>
<proteinExistence type="inferred from homology"/>
<dbReference type="Pfam" id="PF05000">
    <property type="entry name" value="RNA_pol_Rpb1_4"/>
    <property type="match status" value="1"/>
</dbReference>
<keyword evidence="2 13" id="KW-0240">DNA-directed RNA polymerase</keyword>
<comment type="function">
    <text evidence="12 13">DNA-dependent RNA polymerase (RNAP) catalyzes the transcription of DNA into RNA using the four ribonucleoside triphosphates as substrates. Forms the clamp head domain.</text>
</comment>
<evidence type="ECO:0000256" key="14">
    <source>
        <dbReference type="RuleBase" id="RU004279"/>
    </source>
</evidence>
<feature type="binding site" evidence="13">
    <location>
        <position position="61"/>
    </location>
    <ligand>
        <name>Zn(2+)</name>
        <dbReference type="ChEBI" id="CHEBI:29105"/>
        <label>1</label>
    </ligand>
</feature>
<dbReference type="InterPro" id="IPR042102">
    <property type="entry name" value="RNA_pol_Rpb1_3_sf"/>
</dbReference>
<dbReference type="Gene3D" id="3.30.1490.180">
    <property type="entry name" value="RNA polymerase ii"/>
    <property type="match status" value="1"/>
</dbReference>
<dbReference type="NCBIfam" id="NF006336">
    <property type="entry name" value="PRK08566.1"/>
    <property type="match status" value="1"/>
</dbReference>
<keyword evidence="6 13" id="KW-0479">Metal-binding</keyword>
<dbReference type="InterPro" id="IPR007066">
    <property type="entry name" value="RNA_pol_Rpb1_3"/>
</dbReference>
<dbReference type="InterPro" id="IPR045867">
    <property type="entry name" value="DNA-dir_RpoC_beta_prime"/>
</dbReference>
<keyword evidence="8 13" id="KW-0460">Magnesium</keyword>
<evidence type="ECO:0000256" key="6">
    <source>
        <dbReference type="ARBA" id="ARBA00022723"/>
    </source>
</evidence>
<dbReference type="InterPro" id="IPR007083">
    <property type="entry name" value="RNA_pol_Rpb1_4"/>
</dbReference>
<evidence type="ECO:0000256" key="10">
    <source>
        <dbReference type="ARBA" id="ARBA00023163"/>
    </source>
</evidence>
<feature type="region of interest" description="Disordered" evidence="16">
    <location>
        <begin position="871"/>
        <end position="891"/>
    </location>
</feature>
<dbReference type="Gene3D" id="4.10.860.120">
    <property type="entry name" value="RNA polymerase II, clamp domain"/>
    <property type="match status" value="2"/>
</dbReference>
<evidence type="ECO:0000256" key="9">
    <source>
        <dbReference type="ARBA" id="ARBA00023125"/>
    </source>
</evidence>
<evidence type="ECO:0000256" key="3">
    <source>
        <dbReference type="ARBA" id="ARBA00022490"/>
    </source>
</evidence>
<evidence type="ECO:0000259" key="17">
    <source>
        <dbReference type="SMART" id="SM00663"/>
    </source>
</evidence>
<feature type="binding site" evidence="13">
    <location>
        <position position="101"/>
    </location>
    <ligand>
        <name>Zn(2+)</name>
        <dbReference type="ChEBI" id="CHEBI:29105"/>
        <label>2</label>
    </ligand>
</feature>
<keyword evidence="7 13" id="KW-0862">Zinc</keyword>
<feature type="binding site" evidence="13">
    <location>
        <position position="104"/>
    </location>
    <ligand>
        <name>Zn(2+)</name>
        <dbReference type="ChEBI" id="CHEBI:29105"/>
        <label>2</label>
    </ligand>
</feature>
<dbReference type="HAMAP" id="MF_00863">
    <property type="entry name" value="RNApol_arch_Rpo1N"/>
    <property type="match status" value="1"/>
</dbReference>
<dbReference type="Pfam" id="PF04998">
    <property type="entry name" value="RNA_pol_Rpb1_5"/>
    <property type="match status" value="1"/>
</dbReference>
<keyword evidence="5 13" id="KW-0548">Nucleotidyltransferase</keyword>
<feature type="binding site" evidence="13">
    <location>
        <position position="460"/>
    </location>
    <ligand>
        <name>Mg(2+)</name>
        <dbReference type="ChEBI" id="CHEBI:18420"/>
    </ligand>
</feature>
<dbReference type="SUPFAM" id="SSF64484">
    <property type="entry name" value="beta and beta-prime subunits of DNA dependent RNA-polymerase"/>
    <property type="match status" value="1"/>
</dbReference>
<dbReference type="SMART" id="SM00663">
    <property type="entry name" value="RPOLA_N"/>
    <property type="match status" value="1"/>
</dbReference>
<evidence type="ECO:0000256" key="2">
    <source>
        <dbReference type="ARBA" id="ARBA00022478"/>
    </source>
</evidence>
<reference evidence="18 19" key="1">
    <citation type="journal article" date="2018" name="Syst. Appl. Microbiol.">
        <title>A new symbiotic nanoarchaeote (Candidatus Nanoclepta minutus) and its host (Zestosphaera tikiterensis gen. nov., sp. nov.) from a New Zealand hot spring.</title>
        <authorList>
            <person name="St John E."/>
            <person name="Liu Y."/>
            <person name="Podar M."/>
            <person name="Stott M.B."/>
            <person name="Meneghin J."/>
            <person name="Chen Z."/>
            <person name="Lagutin K."/>
            <person name="Mitchell K."/>
            <person name="Reysenbach A.L."/>
        </authorList>
    </citation>
    <scope>NUCLEOTIDE SEQUENCE [LARGE SCALE GENOMIC DNA]</scope>
    <source>
        <strain evidence="18">NZ3</strain>
    </source>
</reference>
<name>A0A397WRB0_9ARCH</name>
<dbReference type="GO" id="GO:0003677">
    <property type="term" value="F:DNA binding"/>
    <property type="evidence" value="ECO:0007669"/>
    <property type="project" value="UniProtKB-UniRule"/>
</dbReference>
<dbReference type="GO" id="GO:0005737">
    <property type="term" value="C:cytoplasm"/>
    <property type="evidence" value="ECO:0007669"/>
    <property type="project" value="UniProtKB-SubCell"/>
</dbReference>
<dbReference type="EMBL" id="MWMI01000001">
    <property type="protein sequence ID" value="RIB35603.1"/>
    <property type="molecule type" value="Genomic_DNA"/>
</dbReference>
<dbReference type="Gene3D" id="1.10.274.100">
    <property type="entry name" value="RNA polymerase Rpb1, domain 3"/>
    <property type="match status" value="1"/>
</dbReference>
<comment type="subcellular location">
    <subcellularLocation>
        <location evidence="13">Cytoplasm</location>
    </subcellularLocation>
</comment>
<dbReference type="InterPro" id="IPR000722">
    <property type="entry name" value="RNA_pol_asu"/>
</dbReference>
<dbReference type="Gene3D" id="6.20.50.80">
    <property type="match status" value="1"/>
</dbReference>
<comment type="caution">
    <text evidence="18">The sequence shown here is derived from an EMBL/GenBank/DDBJ whole genome shotgun (WGS) entry which is preliminary data.</text>
</comment>
<comment type="function">
    <text evidence="14">DNA-dependent RNA polymerase catalyzes the transcription of DNA into RNA using the four ribonucleoside triphosphates as substrates.</text>
</comment>
<dbReference type="Gene3D" id="1.10.132.30">
    <property type="match status" value="1"/>
</dbReference>
<keyword evidence="9 13" id="KW-0238">DNA-binding</keyword>
<dbReference type="InterPro" id="IPR012758">
    <property type="entry name" value="RPO1N"/>
</dbReference>
<dbReference type="PANTHER" id="PTHR19376:SF32">
    <property type="entry name" value="DNA-DIRECTED RNA POLYMERASE III SUBUNIT RPC1"/>
    <property type="match status" value="1"/>
</dbReference>
<protein>
    <recommendedName>
        <fullName evidence="13">DNA-directed RNA polymerase subunit Rpo1N</fullName>
        <ecNumber evidence="13">2.7.7.6</ecNumber>
    </recommendedName>
    <alternativeName>
        <fullName evidence="13">DNA-directed RNA polymerase subunit A'</fullName>
    </alternativeName>
</protein>
<keyword evidence="3 13" id="KW-0963">Cytoplasm</keyword>
<comment type="catalytic activity">
    <reaction evidence="11 13 14">
        <text>RNA(n) + a ribonucleoside 5'-triphosphate = RNA(n+1) + diphosphate</text>
        <dbReference type="Rhea" id="RHEA:21248"/>
        <dbReference type="Rhea" id="RHEA-COMP:14527"/>
        <dbReference type="Rhea" id="RHEA-COMP:17342"/>
        <dbReference type="ChEBI" id="CHEBI:33019"/>
        <dbReference type="ChEBI" id="CHEBI:61557"/>
        <dbReference type="ChEBI" id="CHEBI:140395"/>
        <dbReference type="EC" id="2.7.7.6"/>
    </reaction>
</comment>
<feature type="binding site" evidence="13">
    <location>
        <position position="154"/>
    </location>
    <ligand>
        <name>Zn(2+)</name>
        <dbReference type="ChEBI" id="CHEBI:29105"/>
        <label>2</label>
    </ligand>
</feature>
<dbReference type="Gene3D" id="6.10.250.2940">
    <property type="match status" value="1"/>
</dbReference>